<keyword evidence="8" id="KW-1185">Reference proteome</keyword>
<dbReference type="EC" id="3.1.1.11" evidence="3"/>
<evidence type="ECO:0000259" key="6">
    <source>
        <dbReference type="Pfam" id="PF01095"/>
    </source>
</evidence>
<dbReference type="GO" id="GO:0045490">
    <property type="term" value="P:pectin catabolic process"/>
    <property type="evidence" value="ECO:0007669"/>
    <property type="project" value="TreeGrafter"/>
</dbReference>
<evidence type="ECO:0000256" key="3">
    <source>
        <dbReference type="ARBA" id="ARBA00013229"/>
    </source>
</evidence>
<dbReference type="InterPro" id="IPR011050">
    <property type="entry name" value="Pectin_lyase_fold/virulence"/>
</dbReference>
<comment type="pathway">
    <text evidence="1">Glycan metabolism; pectin degradation; 2-dehydro-3-deoxy-D-gluconate from pectin: step 1/5.</text>
</comment>
<evidence type="ECO:0000313" key="7">
    <source>
        <dbReference type="EMBL" id="KAG2543142.1"/>
    </source>
</evidence>
<evidence type="ECO:0000256" key="5">
    <source>
        <dbReference type="ARBA" id="ARBA00023085"/>
    </source>
</evidence>
<dbReference type="Proteomes" id="UP000823388">
    <property type="component" value="Chromosome 9N"/>
</dbReference>
<dbReference type="Gene3D" id="2.160.20.10">
    <property type="entry name" value="Single-stranded right-handed beta-helix, Pectin lyase-like"/>
    <property type="match status" value="2"/>
</dbReference>
<keyword evidence="4" id="KW-0378">Hydrolase</keyword>
<dbReference type="SUPFAM" id="SSF51126">
    <property type="entry name" value="Pectin lyase-like"/>
    <property type="match status" value="1"/>
</dbReference>
<dbReference type="AlphaFoldDB" id="A0A8T0N4A4"/>
<dbReference type="PANTHER" id="PTHR31321:SF74">
    <property type="entry name" value="PECTINESTERASE CATALYTIC DOMAIN-CONTAINING PROTEIN"/>
    <property type="match status" value="1"/>
</dbReference>
<reference evidence="7" key="1">
    <citation type="submission" date="2020-05" db="EMBL/GenBank/DDBJ databases">
        <title>WGS assembly of Panicum virgatum.</title>
        <authorList>
            <person name="Lovell J.T."/>
            <person name="Jenkins J."/>
            <person name="Shu S."/>
            <person name="Juenger T.E."/>
            <person name="Schmutz J."/>
        </authorList>
    </citation>
    <scope>NUCLEOTIDE SEQUENCE</scope>
    <source>
        <strain evidence="7">AP13</strain>
    </source>
</reference>
<comment type="similarity">
    <text evidence="2">Belongs to the pectinesterase family.</text>
</comment>
<protein>
    <recommendedName>
        <fullName evidence="3">pectinesterase</fullName>
        <ecNumber evidence="3">3.1.1.11</ecNumber>
    </recommendedName>
</protein>
<accession>A0A8T0N4A4</accession>
<sequence length="307" mass="34352">MADRRVLVVVSPEIEAFGYDGVDSFASLQDAVPLNNQVRTINRIAPGVCTSYLFSPKASIMAIAPKTKTKSFITLRGLEIKDTGICWDNTATRIKHTQSPGMIGTATYSGATVIVEGDDFITENVIFKNSAPQETLHLHGGKQFFKNCYIEGNYDFIFRDSTALLEHCHIHCKSTGYITAHGRKSSSESTGFVFFRCVITGNCEAAYMYLGRPWEPLWRVIFAETSMDYCIEPVVGWHNWDKPENEQTACFCEYRCSRPGSSMSERVAWCKELVGDELVKTFVDPDVQNPWLLHRSGTKLPVSTASL</sequence>
<name>A0A8T0N4A4_PANVG</name>
<dbReference type="GO" id="GO:0042545">
    <property type="term" value="P:cell wall modification"/>
    <property type="evidence" value="ECO:0007669"/>
    <property type="project" value="InterPro"/>
</dbReference>
<dbReference type="GO" id="GO:0030599">
    <property type="term" value="F:pectinesterase activity"/>
    <property type="evidence" value="ECO:0007669"/>
    <property type="project" value="UniProtKB-EC"/>
</dbReference>
<dbReference type="EMBL" id="CM029054">
    <property type="protein sequence ID" value="KAG2543142.1"/>
    <property type="molecule type" value="Genomic_DNA"/>
</dbReference>
<dbReference type="InterPro" id="IPR000070">
    <property type="entry name" value="Pectinesterase_cat"/>
</dbReference>
<feature type="domain" description="Pectinesterase catalytic" evidence="6">
    <location>
        <begin position="132"/>
        <end position="270"/>
    </location>
</feature>
<comment type="caution">
    <text evidence="7">The sequence shown here is derived from an EMBL/GenBank/DDBJ whole genome shotgun (WGS) entry which is preliminary data.</text>
</comment>
<dbReference type="InterPro" id="IPR012334">
    <property type="entry name" value="Pectin_lyas_fold"/>
</dbReference>
<evidence type="ECO:0000256" key="4">
    <source>
        <dbReference type="ARBA" id="ARBA00022801"/>
    </source>
</evidence>
<proteinExistence type="inferred from homology"/>
<organism evidence="7 8">
    <name type="scientific">Panicum virgatum</name>
    <name type="common">Blackwell switchgrass</name>
    <dbReference type="NCBI Taxonomy" id="38727"/>
    <lineage>
        <taxon>Eukaryota</taxon>
        <taxon>Viridiplantae</taxon>
        <taxon>Streptophyta</taxon>
        <taxon>Embryophyta</taxon>
        <taxon>Tracheophyta</taxon>
        <taxon>Spermatophyta</taxon>
        <taxon>Magnoliopsida</taxon>
        <taxon>Liliopsida</taxon>
        <taxon>Poales</taxon>
        <taxon>Poaceae</taxon>
        <taxon>PACMAD clade</taxon>
        <taxon>Panicoideae</taxon>
        <taxon>Panicodae</taxon>
        <taxon>Paniceae</taxon>
        <taxon>Panicinae</taxon>
        <taxon>Panicum</taxon>
        <taxon>Panicum sect. Hiantes</taxon>
    </lineage>
</organism>
<keyword evidence="5" id="KW-0063">Aspartyl esterase</keyword>
<evidence type="ECO:0000256" key="1">
    <source>
        <dbReference type="ARBA" id="ARBA00005184"/>
    </source>
</evidence>
<gene>
    <name evidence="7" type="ORF">PVAP13_9NG730800</name>
</gene>
<dbReference type="PANTHER" id="PTHR31321">
    <property type="entry name" value="ACYL-COA THIOESTER HYDROLASE YBHC-RELATED"/>
    <property type="match status" value="1"/>
</dbReference>
<evidence type="ECO:0000313" key="8">
    <source>
        <dbReference type="Proteomes" id="UP000823388"/>
    </source>
</evidence>
<evidence type="ECO:0000256" key="2">
    <source>
        <dbReference type="ARBA" id="ARBA00008891"/>
    </source>
</evidence>
<dbReference type="Pfam" id="PF01095">
    <property type="entry name" value="Pectinesterase"/>
    <property type="match status" value="1"/>
</dbReference>